<evidence type="ECO:0000256" key="2">
    <source>
        <dbReference type="SAM" id="Phobius"/>
    </source>
</evidence>
<dbReference type="RefSeq" id="XP_060364044.1">
    <property type="nucleotide sequence ID" value="XM_060515524.1"/>
</dbReference>
<feature type="transmembrane region" description="Helical" evidence="2">
    <location>
        <begin position="422"/>
        <end position="443"/>
    </location>
</feature>
<proteinExistence type="predicted"/>
<dbReference type="EMBL" id="JAHMHS010000057">
    <property type="protein sequence ID" value="KAK1723989.1"/>
    <property type="molecule type" value="Genomic_DNA"/>
</dbReference>
<accession>A0AAD8XDQ6</accession>
<gene>
    <name evidence="3" type="ORF">BDZ83DRAFT_779880</name>
</gene>
<keyword evidence="2" id="KW-0812">Transmembrane</keyword>
<keyword evidence="2" id="KW-1133">Transmembrane helix</keyword>
<evidence type="ECO:0000313" key="3">
    <source>
        <dbReference type="EMBL" id="KAK1723989.1"/>
    </source>
</evidence>
<comment type="caution">
    <text evidence="3">The sequence shown here is derived from an EMBL/GenBank/DDBJ whole genome shotgun (WGS) entry which is preliminary data.</text>
</comment>
<sequence>PHPIHLLHNSDNYFGIHSSLSQVNLYPSIQSRIPSVSKMAATRTYFARYPHVWHDRSTRPRLTTMSLETIEESLGEVSEAPAPNEVKNMLQSASRAEAITKALFEQVYAPNKPGEKEKGPSTTWTPTTAGCIDCNTSPSPSHNHNNNIGWTSFEDITLDARTLAKYGIRSPRVKSRRSRFHYAYHEEEPLTRNEPWVKRFSYLEDGIEASRRFQRREDMVVDLDNVDVNGLPVEGEIEELVLPPPVLPLPQTPAPVVAPRLEEEFKQWPMDVSTATNEGEDESEVECEITSEDHLCLFCPSVIESERDEDSEYSEADEQIRRELDAVNWNFEKWALGDSDSDADGEELRRELDAVNWDFEKWAFGDYSSDTDSEESPTSPAAAPDTPAERCRGVVAGVEMEGREQVEEEEEEEEESLLSEVLVANLVGISISLLLMSIVFGLLPGSQ</sequence>
<keyword evidence="4" id="KW-1185">Reference proteome</keyword>
<organism evidence="3 4">
    <name type="scientific">Glomerella acutata</name>
    <name type="common">Colletotrichum acutatum</name>
    <dbReference type="NCBI Taxonomy" id="27357"/>
    <lineage>
        <taxon>Eukaryota</taxon>
        <taxon>Fungi</taxon>
        <taxon>Dikarya</taxon>
        <taxon>Ascomycota</taxon>
        <taxon>Pezizomycotina</taxon>
        <taxon>Sordariomycetes</taxon>
        <taxon>Hypocreomycetidae</taxon>
        <taxon>Glomerellales</taxon>
        <taxon>Glomerellaceae</taxon>
        <taxon>Colletotrichum</taxon>
        <taxon>Colletotrichum acutatum species complex</taxon>
    </lineage>
</organism>
<name>A0AAD8XDQ6_GLOAC</name>
<feature type="non-terminal residue" evidence="3">
    <location>
        <position position="1"/>
    </location>
</feature>
<dbReference type="AlphaFoldDB" id="A0AAD8XDQ6"/>
<protein>
    <submittedName>
        <fullName evidence="3">Uncharacterized protein</fullName>
    </submittedName>
</protein>
<reference evidence="3" key="1">
    <citation type="submission" date="2021-12" db="EMBL/GenBank/DDBJ databases">
        <title>Comparative genomics, transcriptomics and evolutionary studies reveal genomic signatures of adaptation to plant cell wall in hemibiotrophic fungi.</title>
        <authorList>
            <consortium name="DOE Joint Genome Institute"/>
            <person name="Baroncelli R."/>
            <person name="Diaz J.F."/>
            <person name="Benocci T."/>
            <person name="Peng M."/>
            <person name="Battaglia E."/>
            <person name="Haridas S."/>
            <person name="Andreopoulos W."/>
            <person name="Labutti K."/>
            <person name="Pangilinan J."/>
            <person name="Floch G.L."/>
            <person name="Makela M.R."/>
            <person name="Henrissat B."/>
            <person name="Grigoriev I.V."/>
            <person name="Crouch J.A."/>
            <person name="De Vries R.P."/>
            <person name="Sukno S.A."/>
            <person name="Thon M.R."/>
        </authorList>
    </citation>
    <scope>NUCLEOTIDE SEQUENCE</scope>
    <source>
        <strain evidence="3">CBS 112980</strain>
    </source>
</reference>
<feature type="compositionally biased region" description="Low complexity" evidence="1">
    <location>
        <begin position="376"/>
        <end position="386"/>
    </location>
</feature>
<evidence type="ECO:0000313" key="4">
    <source>
        <dbReference type="Proteomes" id="UP001244207"/>
    </source>
</evidence>
<dbReference type="Proteomes" id="UP001244207">
    <property type="component" value="Unassembled WGS sequence"/>
</dbReference>
<feature type="region of interest" description="Disordered" evidence="1">
    <location>
        <begin position="368"/>
        <end position="389"/>
    </location>
</feature>
<dbReference type="GeneID" id="85399422"/>
<keyword evidence="2" id="KW-0472">Membrane</keyword>
<evidence type="ECO:0000256" key="1">
    <source>
        <dbReference type="SAM" id="MobiDB-lite"/>
    </source>
</evidence>